<dbReference type="InterPro" id="IPR046893">
    <property type="entry name" value="MSSS"/>
</dbReference>
<dbReference type="InterPro" id="IPR036063">
    <property type="entry name" value="Smr_dom_sf"/>
</dbReference>
<evidence type="ECO:0000313" key="11">
    <source>
        <dbReference type="Proteomes" id="UP000245535"/>
    </source>
</evidence>
<evidence type="ECO:0000256" key="5">
    <source>
        <dbReference type="ARBA" id="ARBA00022884"/>
    </source>
</evidence>
<evidence type="ECO:0000256" key="1">
    <source>
        <dbReference type="ARBA" id="ARBA00022730"/>
    </source>
</evidence>
<dbReference type="InterPro" id="IPR036187">
    <property type="entry name" value="DNA_mismatch_repair_MutS_sf"/>
</dbReference>
<dbReference type="NCBIfam" id="TIGR01069">
    <property type="entry name" value="mutS2"/>
    <property type="match status" value="1"/>
</dbReference>
<dbReference type="InterPro" id="IPR000432">
    <property type="entry name" value="DNA_mismatch_repair_MutS_C"/>
</dbReference>
<keyword evidence="3 7" id="KW-0378">Hydrolase</keyword>
<evidence type="ECO:0000259" key="9">
    <source>
        <dbReference type="PROSITE" id="PS50828"/>
    </source>
</evidence>
<dbReference type="InterPro" id="IPR027417">
    <property type="entry name" value="P-loop_NTPase"/>
</dbReference>
<dbReference type="PANTHER" id="PTHR48466:SF2">
    <property type="entry name" value="OS10G0509000 PROTEIN"/>
    <property type="match status" value="1"/>
</dbReference>
<dbReference type="InterPro" id="IPR007696">
    <property type="entry name" value="DNA_mismatch_repair_MutS_core"/>
</dbReference>
<comment type="subunit">
    <text evidence="7">Homodimer. Binds to stalled ribosomes, contacting rRNA.</text>
</comment>
<dbReference type="Pfam" id="PF01713">
    <property type="entry name" value="Smr"/>
    <property type="match status" value="1"/>
</dbReference>
<keyword evidence="8" id="KW-0175">Coiled coil</keyword>
<evidence type="ECO:0000256" key="3">
    <source>
        <dbReference type="ARBA" id="ARBA00022801"/>
    </source>
</evidence>
<feature type="binding site" evidence="7">
    <location>
        <begin position="344"/>
        <end position="351"/>
    </location>
    <ligand>
        <name>ATP</name>
        <dbReference type="ChEBI" id="CHEBI:30616"/>
    </ligand>
</feature>
<dbReference type="SMART" id="SM00534">
    <property type="entry name" value="MUTSac"/>
    <property type="match status" value="1"/>
</dbReference>
<evidence type="ECO:0000256" key="2">
    <source>
        <dbReference type="ARBA" id="ARBA00022741"/>
    </source>
</evidence>
<dbReference type="SUPFAM" id="SSF160443">
    <property type="entry name" value="SMR domain-like"/>
    <property type="match status" value="1"/>
</dbReference>
<dbReference type="GO" id="GO:0030983">
    <property type="term" value="F:mismatched DNA binding"/>
    <property type="evidence" value="ECO:0007669"/>
    <property type="project" value="InterPro"/>
</dbReference>
<dbReference type="PANTHER" id="PTHR48466">
    <property type="entry name" value="OS10G0509000 PROTEIN-RELATED"/>
    <property type="match status" value="1"/>
</dbReference>
<evidence type="ECO:0000256" key="6">
    <source>
        <dbReference type="ARBA" id="ARBA00023125"/>
    </source>
</evidence>
<organism evidence="10 11">
    <name type="scientific">Sediminitomix flava</name>
    <dbReference type="NCBI Taxonomy" id="379075"/>
    <lineage>
        <taxon>Bacteria</taxon>
        <taxon>Pseudomonadati</taxon>
        <taxon>Bacteroidota</taxon>
        <taxon>Cytophagia</taxon>
        <taxon>Cytophagales</taxon>
        <taxon>Flammeovirgaceae</taxon>
        <taxon>Sediminitomix</taxon>
    </lineage>
</organism>
<comment type="function">
    <text evidence="7">Endonuclease that is involved in the suppression of homologous recombination and thus may have a key role in the control of bacterial genetic diversity.</text>
</comment>
<gene>
    <name evidence="7" type="primary">mutS2</name>
    <name evidence="7" type="synonym">rqcU</name>
    <name evidence="10" type="ORF">BC781_1026</name>
</gene>
<dbReference type="GO" id="GO:0072344">
    <property type="term" value="P:rescue of stalled ribosome"/>
    <property type="evidence" value="ECO:0007669"/>
    <property type="project" value="UniProtKB-UniRule"/>
</dbReference>
<dbReference type="Gene3D" id="3.40.50.300">
    <property type="entry name" value="P-loop containing nucleotide triphosphate hydrolases"/>
    <property type="match status" value="1"/>
</dbReference>
<dbReference type="Proteomes" id="UP000245535">
    <property type="component" value="Unassembled WGS sequence"/>
</dbReference>
<sequence>MLYPRNLEEKLGFDQIRSYLIEKCNGAVGKSYVERIKFTNNAEVIRKHNQQVSEYLYILSEGANFPASNFIDIYSFLKKAQVEGTFFTEEEAYDLKRAFTTLNACLSFFRTRKEEEFPELYKLAAQIDFPAWLLREFERVIDDRGKVSNSASAELQRIRARIAQISSSLRQKMDSILKDLKGKGMVKEDALQTMREGRMVIPVVAEHKKHVKGFVHDASATGQTIFIEPETVLNANNEIKDLALKERQEIVRILTALTDQVRPYISDLMRSNNFLGMIDFIRSKALLAQEMEAIMPDAIDEPHVEWYNVKHPLLILHHKKLEKEVIPQNIRLDHERGRMLLISGPNAGGKSVAMKTVGLVQYMYQCGLLVPMVEGSRMGIFDDIFMDYGDDQSLENDLSTYSSHLTNMRHFLKKSGEKSLCLIDEFGAGTEPELGGAIAEAILEQLNRQQAWGVITTHYANLKFYADKYDGLQNGAMRYDVENLQPLYKLEQGQPGSSFALEIAGKIGLPKKVVNIARHKAGRKKISMEELLRDLENEKKVLTEKTRELKHKENKLKQQLEKYERLTQRIEERREKLIDKAKREANTILDDANRQIELTIKEIREGKAEKEKTKKLREELGKYKDKVKVGQEQKEPKEVIEVISGEIKLGDYVRIKGQETIGEVMEIKNNDIRVAMGALQSNIKRNRLERVSRKEFRKENKQKDRYSTLSASSNMNTKHIEFSPNLDLRGKRAEEVMGVLDDFLDTAIMLSHGTELRIVHGKGTGALREVVRNHLKNFSGIKSVSDEHPDRGGAGVTLVRLR</sequence>
<dbReference type="PROSITE" id="PS00486">
    <property type="entry name" value="DNA_MISMATCH_REPAIR_2"/>
    <property type="match status" value="1"/>
</dbReference>
<evidence type="ECO:0000256" key="7">
    <source>
        <dbReference type="HAMAP-Rule" id="MF_00092"/>
    </source>
</evidence>
<keyword evidence="7" id="KW-0255">Endonuclease</keyword>
<keyword evidence="11" id="KW-1185">Reference proteome</keyword>
<dbReference type="Gene3D" id="3.30.1370.110">
    <property type="match status" value="1"/>
</dbReference>
<evidence type="ECO:0000313" key="10">
    <source>
        <dbReference type="EMBL" id="PWJ42465.1"/>
    </source>
</evidence>
<dbReference type="SMART" id="SM00533">
    <property type="entry name" value="MUTSd"/>
    <property type="match status" value="1"/>
</dbReference>
<dbReference type="InterPro" id="IPR045076">
    <property type="entry name" value="MutS"/>
</dbReference>
<keyword evidence="2 7" id="KW-0547">Nucleotide-binding</keyword>
<keyword evidence="5 7" id="KW-0694">RNA-binding</keyword>
<dbReference type="Pfam" id="PF20297">
    <property type="entry name" value="MSSS"/>
    <property type="match status" value="1"/>
</dbReference>
<keyword evidence="1 7" id="KW-0699">rRNA-binding</keyword>
<dbReference type="OrthoDB" id="9808166at2"/>
<dbReference type="PIRSF" id="PIRSF005814">
    <property type="entry name" value="MutS_YshD"/>
    <property type="match status" value="1"/>
</dbReference>
<dbReference type="SUPFAM" id="SSF52540">
    <property type="entry name" value="P-loop containing nucleoside triphosphate hydrolases"/>
    <property type="match status" value="1"/>
</dbReference>
<dbReference type="RefSeq" id="WP_109616613.1">
    <property type="nucleotide sequence ID" value="NZ_QGDO01000002.1"/>
</dbReference>
<dbReference type="HAMAP" id="MF_00092">
    <property type="entry name" value="MutS2"/>
    <property type="match status" value="1"/>
</dbReference>
<comment type="caution">
    <text evidence="10">The sequence shown here is derived from an EMBL/GenBank/DDBJ whole genome shotgun (WGS) entry which is preliminary data.</text>
</comment>
<comment type="similarity">
    <text evidence="7">Belongs to the DNA mismatch repair MutS family. MutS2 subfamily.</text>
</comment>
<reference evidence="10 11" key="1">
    <citation type="submission" date="2018-03" db="EMBL/GenBank/DDBJ databases">
        <title>Genomic Encyclopedia of Archaeal and Bacterial Type Strains, Phase II (KMG-II): from individual species to whole genera.</title>
        <authorList>
            <person name="Goeker M."/>
        </authorList>
    </citation>
    <scope>NUCLEOTIDE SEQUENCE [LARGE SCALE GENOMIC DNA]</scope>
    <source>
        <strain evidence="10 11">DSM 28229</strain>
    </source>
</reference>
<accession>A0A315ZA57</accession>
<dbReference type="EMBL" id="QGDO01000002">
    <property type="protein sequence ID" value="PWJ42465.1"/>
    <property type="molecule type" value="Genomic_DNA"/>
</dbReference>
<dbReference type="PROSITE" id="PS50828">
    <property type="entry name" value="SMR"/>
    <property type="match status" value="1"/>
</dbReference>
<dbReference type="SMART" id="SM00463">
    <property type="entry name" value="SMR"/>
    <property type="match status" value="1"/>
</dbReference>
<keyword evidence="4 7" id="KW-0067">ATP-binding</keyword>
<dbReference type="AlphaFoldDB" id="A0A315ZA57"/>
<dbReference type="GO" id="GO:0045910">
    <property type="term" value="P:negative regulation of DNA recombination"/>
    <property type="evidence" value="ECO:0007669"/>
    <property type="project" value="InterPro"/>
</dbReference>
<proteinExistence type="inferred from homology"/>
<dbReference type="SUPFAM" id="SSF48334">
    <property type="entry name" value="DNA repair protein MutS, domain III"/>
    <property type="match status" value="1"/>
</dbReference>
<dbReference type="GO" id="GO:0043023">
    <property type="term" value="F:ribosomal large subunit binding"/>
    <property type="evidence" value="ECO:0007669"/>
    <property type="project" value="UniProtKB-UniRule"/>
</dbReference>
<dbReference type="GO" id="GO:0006298">
    <property type="term" value="P:mismatch repair"/>
    <property type="evidence" value="ECO:0007669"/>
    <property type="project" value="InterPro"/>
</dbReference>
<dbReference type="GO" id="GO:0005524">
    <property type="term" value="F:ATP binding"/>
    <property type="evidence" value="ECO:0007669"/>
    <property type="project" value="UniProtKB-UniRule"/>
</dbReference>
<dbReference type="EC" id="3.1.-.-" evidence="7"/>
<dbReference type="InterPro" id="IPR002625">
    <property type="entry name" value="Smr_dom"/>
</dbReference>
<dbReference type="Pfam" id="PF00488">
    <property type="entry name" value="MutS_V"/>
    <property type="match status" value="1"/>
</dbReference>
<dbReference type="GO" id="GO:0140664">
    <property type="term" value="F:ATP-dependent DNA damage sensor activity"/>
    <property type="evidence" value="ECO:0007669"/>
    <property type="project" value="InterPro"/>
</dbReference>
<dbReference type="GO" id="GO:0004519">
    <property type="term" value="F:endonuclease activity"/>
    <property type="evidence" value="ECO:0007669"/>
    <property type="project" value="UniProtKB-UniRule"/>
</dbReference>
<dbReference type="GO" id="GO:0019843">
    <property type="term" value="F:rRNA binding"/>
    <property type="evidence" value="ECO:0007669"/>
    <property type="project" value="UniProtKB-UniRule"/>
</dbReference>
<dbReference type="EC" id="3.6.4.-" evidence="7"/>
<name>A0A315ZA57_SEDFL</name>
<keyword evidence="6 7" id="KW-0238">DNA-binding</keyword>
<protein>
    <recommendedName>
        <fullName evidence="7">Endonuclease MutS2</fullName>
        <ecNumber evidence="7">3.1.-.-</ecNumber>
    </recommendedName>
    <alternativeName>
        <fullName evidence="7">Ribosome-associated protein quality control-upstream factor</fullName>
        <shortName evidence="7">RQC-upstream factor</shortName>
        <shortName evidence="7">RqcU</shortName>
        <ecNumber evidence="7">3.6.4.-</ecNumber>
    </alternativeName>
</protein>
<feature type="domain" description="Smr" evidence="9">
    <location>
        <begin position="726"/>
        <end position="802"/>
    </location>
</feature>
<feature type="coiled-coil region" evidence="8">
    <location>
        <begin position="518"/>
        <end position="609"/>
    </location>
</feature>
<dbReference type="FunFam" id="3.40.50.300:FF:001531">
    <property type="entry name" value="Endonuclease MutS2"/>
    <property type="match status" value="1"/>
</dbReference>
<evidence type="ECO:0000256" key="4">
    <source>
        <dbReference type="ARBA" id="ARBA00022840"/>
    </source>
</evidence>
<comment type="function">
    <text evidence="7">Acts as a ribosome collision sensor, splitting the ribosome into its 2 subunits. Detects stalled/collided 70S ribosomes which it binds and splits by an ATP-hydrolysis driven conformational change. Acts upstream of the ribosome quality control system (RQC), a ribosome-associated complex that mediates the extraction of incompletely synthesized nascent chains from stalled ribosomes and their subsequent degradation. Probably generates substrates for RQC.</text>
</comment>
<keyword evidence="7" id="KW-0540">Nuclease</keyword>
<evidence type="ECO:0000256" key="8">
    <source>
        <dbReference type="SAM" id="Coils"/>
    </source>
</evidence>
<dbReference type="InterPro" id="IPR005747">
    <property type="entry name" value="MutS2"/>
</dbReference>
<dbReference type="GO" id="GO:0016887">
    <property type="term" value="F:ATP hydrolysis activity"/>
    <property type="evidence" value="ECO:0007669"/>
    <property type="project" value="InterPro"/>
</dbReference>